<evidence type="ECO:0000256" key="2">
    <source>
        <dbReference type="SAM" id="MobiDB-lite"/>
    </source>
</evidence>
<dbReference type="AlphaFoldDB" id="A0A1L7XPW7"/>
<evidence type="ECO:0008006" key="5">
    <source>
        <dbReference type="Google" id="ProtNLM"/>
    </source>
</evidence>
<dbReference type="Pfam" id="PF13650">
    <property type="entry name" value="Asp_protease_2"/>
    <property type="match status" value="1"/>
</dbReference>
<sequence>MSDERERRNLILGQKKIDALAFGFFKLPVNADDEDYPPRPATAMSSSGLTERPDLSPRAHTYQSTSDDVVMASEYDEDSDPTIQRIMVYPGGPGAEVQFLATLDTGTPSNWISDSTLQQLQLQQGQLEAAVDYLTIDGKTISSTEVVDLRWYSVPGRKTRYTRFRVIEKAPFDIILGSDLIFQEGILTRNKLAWVMAKKPTTRGTGC</sequence>
<dbReference type="GO" id="GO:0006508">
    <property type="term" value="P:proteolysis"/>
    <property type="evidence" value="ECO:0007669"/>
    <property type="project" value="InterPro"/>
</dbReference>
<evidence type="ECO:0000256" key="1">
    <source>
        <dbReference type="ARBA" id="ARBA00022750"/>
    </source>
</evidence>
<dbReference type="InterPro" id="IPR001969">
    <property type="entry name" value="Aspartic_peptidase_AS"/>
</dbReference>
<gene>
    <name evidence="3" type="ORF">PAC_16979</name>
</gene>
<feature type="region of interest" description="Disordered" evidence="2">
    <location>
        <begin position="31"/>
        <end position="67"/>
    </location>
</feature>
<dbReference type="Gene3D" id="2.40.70.10">
    <property type="entry name" value="Acid Proteases"/>
    <property type="match status" value="1"/>
</dbReference>
<accession>A0A1L7XPW7</accession>
<organism evidence="3 4">
    <name type="scientific">Phialocephala subalpina</name>
    <dbReference type="NCBI Taxonomy" id="576137"/>
    <lineage>
        <taxon>Eukaryota</taxon>
        <taxon>Fungi</taxon>
        <taxon>Dikarya</taxon>
        <taxon>Ascomycota</taxon>
        <taxon>Pezizomycotina</taxon>
        <taxon>Leotiomycetes</taxon>
        <taxon>Helotiales</taxon>
        <taxon>Mollisiaceae</taxon>
        <taxon>Phialocephala</taxon>
        <taxon>Phialocephala fortinii species complex</taxon>
    </lineage>
</organism>
<dbReference type="EMBL" id="FJOG01000041">
    <property type="protein sequence ID" value="CZR67080.1"/>
    <property type="molecule type" value="Genomic_DNA"/>
</dbReference>
<protein>
    <recommendedName>
        <fullName evidence="5">Peptidase A2 domain-containing protein</fullName>
    </recommendedName>
</protein>
<dbReference type="OrthoDB" id="3544869at2759"/>
<dbReference type="PROSITE" id="PS00141">
    <property type="entry name" value="ASP_PROTEASE"/>
    <property type="match status" value="1"/>
</dbReference>
<dbReference type="Proteomes" id="UP000184330">
    <property type="component" value="Unassembled WGS sequence"/>
</dbReference>
<dbReference type="GO" id="GO:0004190">
    <property type="term" value="F:aspartic-type endopeptidase activity"/>
    <property type="evidence" value="ECO:0007669"/>
    <property type="project" value="UniProtKB-KW"/>
</dbReference>
<keyword evidence="1" id="KW-0064">Aspartyl protease</keyword>
<reference evidence="3 4" key="1">
    <citation type="submission" date="2016-03" db="EMBL/GenBank/DDBJ databases">
        <authorList>
            <person name="Ploux O."/>
        </authorList>
    </citation>
    <scope>NUCLEOTIDE SEQUENCE [LARGE SCALE GENOMIC DNA]</scope>
    <source>
        <strain evidence="3 4">UAMH 11012</strain>
    </source>
</reference>
<keyword evidence="4" id="KW-1185">Reference proteome</keyword>
<proteinExistence type="predicted"/>
<dbReference type="InterPro" id="IPR021109">
    <property type="entry name" value="Peptidase_aspartic_dom_sf"/>
</dbReference>
<keyword evidence="1" id="KW-0645">Protease</keyword>
<evidence type="ECO:0000313" key="4">
    <source>
        <dbReference type="Proteomes" id="UP000184330"/>
    </source>
</evidence>
<name>A0A1L7XPW7_9HELO</name>
<evidence type="ECO:0000313" key="3">
    <source>
        <dbReference type="EMBL" id="CZR67080.1"/>
    </source>
</evidence>
<keyword evidence="1" id="KW-0378">Hydrolase</keyword>